<reference evidence="2 3" key="1">
    <citation type="submission" date="2018-07" db="EMBL/GenBank/DDBJ databases">
        <title>Genome sequence of Rhodococcus rhodnii ATCC 35071 from Rhodnius prolixus.</title>
        <authorList>
            <person name="Patel V."/>
            <person name="Vogel K.J."/>
        </authorList>
    </citation>
    <scope>NUCLEOTIDE SEQUENCE [LARGE SCALE GENOMIC DNA]</scope>
    <source>
        <strain evidence="2 3">ATCC 35071</strain>
    </source>
</reference>
<dbReference type="Pfam" id="PF25310">
    <property type="entry name" value="VG15"/>
    <property type="match status" value="1"/>
</dbReference>
<feature type="region of interest" description="Disordered" evidence="1">
    <location>
        <begin position="340"/>
        <end position="365"/>
    </location>
</feature>
<name>A0A6P2CB18_9NOCA</name>
<evidence type="ECO:0000313" key="3">
    <source>
        <dbReference type="Proteomes" id="UP000471120"/>
    </source>
</evidence>
<organism evidence="2 3">
    <name type="scientific">Rhodococcus rhodnii</name>
    <dbReference type="NCBI Taxonomy" id="38312"/>
    <lineage>
        <taxon>Bacteria</taxon>
        <taxon>Bacillati</taxon>
        <taxon>Actinomycetota</taxon>
        <taxon>Actinomycetes</taxon>
        <taxon>Mycobacteriales</taxon>
        <taxon>Nocardiaceae</taxon>
        <taxon>Rhodococcus</taxon>
    </lineage>
</organism>
<accession>A0A6P2CB18</accession>
<protein>
    <submittedName>
        <fullName evidence="2">Uncharacterized protein</fullName>
    </submittedName>
</protein>
<dbReference type="AlphaFoldDB" id="A0A6P2CB18"/>
<feature type="region of interest" description="Disordered" evidence="1">
    <location>
        <begin position="270"/>
        <end position="314"/>
    </location>
</feature>
<dbReference type="InterPro" id="IPR057369">
    <property type="entry name" value="VG15"/>
</dbReference>
<evidence type="ECO:0000313" key="2">
    <source>
        <dbReference type="EMBL" id="TXG89060.1"/>
    </source>
</evidence>
<sequence length="451" mass="48802">MVSPMPVSLTERREFLDDLNRLAVADIVDLWRDASGLDLSSPQFRQVMIDNVPELIVPSMATAADHAATWYEDSAPELSFTASPAALAPAEQLSASTAWALYSSGDAALSLMAGFTERAIFGAARDTITENVSRERGSTWARHASANACGFCRMLATRGAVYASEAAATSVVGRGQAMTPAERRARARGDVRGPRGRVMAGGVRSRGSRPLGERFHDNCRCMAVEVRPGHSYEPPPYVEQWEQDYRAATRETAKTGEHGAIDPNAVAAHMDASERARRRAASAPAARAGTGGRKPPTPPPTGGQGLAVPGPEDLPPLRSRAETGAPFFVIDEQARRHILDGEPDKPTKGGHRFGTGRPNKTEFPQDWDDDRIIAAVEATIEEHHSVIASGDSTIRRRVIDDVMITVRSYEENGRTVFVHAYPVGGRGVVRNDPATGERVPVPLDLERLYRP</sequence>
<proteinExistence type="predicted"/>
<evidence type="ECO:0000256" key="1">
    <source>
        <dbReference type="SAM" id="MobiDB-lite"/>
    </source>
</evidence>
<feature type="region of interest" description="Disordered" evidence="1">
    <location>
        <begin position="187"/>
        <end position="211"/>
    </location>
</feature>
<dbReference type="EMBL" id="QRCM01000001">
    <property type="protein sequence ID" value="TXG89060.1"/>
    <property type="molecule type" value="Genomic_DNA"/>
</dbReference>
<comment type="caution">
    <text evidence="2">The sequence shown here is derived from an EMBL/GenBank/DDBJ whole genome shotgun (WGS) entry which is preliminary data.</text>
</comment>
<dbReference type="Proteomes" id="UP000471120">
    <property type="component" value="Unassembled WGS sequence"/>
</dbReference>
<gene>
    <name evidence="2" type="ORF">DW322_00890</name>
</gene>